<dbReference type="GO" id="GO:0046872">
    <property type="term" value="F:metal ion binding"/>
    <property type="evidence" value="ECO:0007669"/>
    <property type="project" value="UniProtKB-KW"/>
</dbReference>
<proteinExistence type="predicted"/>
<reference evidence="3" key="1">
    <citation type="submission" date="2020-05" db="EMBL/GenBank/DDBJ databases">
        <authorList>
            <person name="Chiriac C."/>
            <person name="Salcher M."/>
            <person name="Ghai R."/>
            <person name="Kavagutti S V."/>
        </authorList>
    </citation>
    <scope>NUCLEOTIDE SEQUENCE</scope>
</reference>
<dbReference type="PANTHER" id="PTHR35848">
    <property type="entry name" value="OXALATE-BINDING PROTEIN"/>
    <property type="match status" value="1"/>
</dbReference>
<dbReference type="InterPro" id="IPR014710">
    <property type="entry name" value="RmlC-like_jellyroll"/>
</dbReference>
<name>A0A6J7KMD7_9ZZZZ</name>
<organism evidence="3">
    <name type="scientific">freshwater metagenome</name>
    <dbReference type="NCBI Taxonomy" id="449393"/>
    <lineage>
        <taxon>unclassified sequences</taxon>
        <taxon>metagenomes</taxon>
        <taxon>ecological metagenomes</taxon>
    </lineage>
</organism>
<protein>
    <submittedName>
        <fullName evidence="3">Unannotated protein</fullName>
    </submittedName>
</protein>
<evidence type="ECO:0000313" key="3">
    <source>
        <dbReference type="EMBL" id="CAB4956615.1"/>
    </source>
</evidence>
<feature type="domain" description="Cupin type-2" evidence="2">
    <location>
        <begin position="51"/>
        <end position="117"/>
    </location>
</feature>
<evidence type="ECO:0000256" key="1">
    <source>
        <dbReference type="ARBA" id="ARBA00022723"/>
    </source>
</evidence>
<keyword evidence="1" id="KW-0479">Metal-binding</keyword>
<dbReference type="Gene3D" id="2.60.120.10">
    <property type="entry name" value="Jelly Rolls"/>
    <property type="match status" value="1"/>
</dbReference>
<gene>
    <name evidence="3" type="ORF">UFOPK3789_01023</name>
</gene>
<dbReference type="EMBL" id="CAFBNL010000060">
    <property type="protein sequence ID" value="CAB4956615.1"/>
    <property type="molecule type" value="Genomic_DNA"/>
</dbReference>
<dbReference type="InterPro" id="IPR011051">
    <property type="entry name" value="RmlC_Cupin_sf"/>
</dbReference>
<dbReference type="PANTHER" id="PTHR35848:SF6">
    <property type="entry name" value="CUPIN TYPE-2 DOMAIN-CONTAINING PROTEIN"/>
    <property type="match status" value="1"/>
</dbReference>
<dbReference type="SUPFAM" id="SSF51182">
    <property type="entry name" value="RmlC-like cupins"/>
    <property type="match status" value="1"/>
</dbReference>
<dbReference type="InterPro" id="IPR051610">
    <property type="entry name" value="GPI/OXD"/>
</dbReference>
<dbReference type="InterPro" id="IPR013096">
    <property type="entry name" value="Cupin_2"/>
</dbReference>
<evidence type="ECO:0000259" key="2">
    <source>
        <dbReference type="Pfam" id="PF07883"/>
    </source>
</evidence>
<dbReference type="AlphaFoldDB" id="A0A6J7KMD7"/>
<accession>A0A6J7KMD7</accession>
<sequence>MGGLAQMDEIKAHVAHERDSEVEGWDGIVSWRTLLSADRTPTAGFTVGTAEIKAGSSVEGALHHHTHHEFYYFTSGNGSVYLDGVEEAVEPGAIVFVPGTMPHFVRNTGTETLCFLYAFATDEFAEVEYVFP</sequence>
<dbReference type="Pfam" id="PF07883">
    <property type="entry name" value="Cupin_2"/>
    <property type="match status" value="1"/>
</dbReference>